<dbReference type="InterPro" id="IPR039448">
    <property type="entry name" value="Beta_helix"/>
</dbReference>
<dbReference type="SUPFAM" id="SSF51126">
    <property type="entry name" value="Pectin lyase-like"/>
    <property type="match status" value="1"/>
</dbReference>
<dbReference type="Pfam" id="PF13229">
    <property type="entry name" value="Beta_helix"/>
    <property type="match status" value="1"/>
</dbReference>
<feature type="signal peptide" evidence="1">
    <location>
        <begin position="1"/>
        <end position="21"/>
    </location>
</feature>
<gene>
    <name evidence="3" type="ORF">AMJ82_08525</name>
</gene>
<evidence type="ECO:0000256" key="1">
    <source>
        <dbReference type="SAM" id="SignalP"/>
    </source>
</evidence>
<organism evidence="3 4">
    <name type="scientific">candidate division TA06 bacterium SM23_40</name>
    <dbReference type="NCBI Taxonomy" id="1703774"/>
    <lineage>
        <taxon>Bacteria</taxon>
        <taxon>Bacteria division TA06</taxon>
    </lineage>
</organism>
<dbReference type="InterPro" id="IPR011050">
    <property type="entry name" value="Pectin_lyase_fold/virulence"/>
</dbReference>
<protein>
    <recommendedName>
        <fullName evidence="2">Right handed beta helix domain-containing protein</fullName>
    </recommendedName>
</protein>
<evidence type="ECO:0000313" key="3">
    <source>
        <dbReference type="EMBL" id="KPK68317.1"/>
    </source>
</evidence>
<evidence type="ECO:0000259" key="2">
    <source>
        <dbReference type="Pfam" id="PF13229"/>
    </source>
</evidence>
<feature type="chain" id="PRO_5006646789" description="Right handed beta helix domain-containing protein" evidence="1">
    <location>
        <begin position="22"/>
        <end position="415"/>
    </location>
</feature>
<name>A0A0S8G944_UNCT6</name>
<dbReference type="Proteomes" id="UP000051717">
    <property type="component" value="Unassembled WGS sequence"/>
</dbReference>
<reference evidence="3 4" key="1">
    <citation type="journal article" date="2015" name="Microbiome">
        <title>Genomic resolution of linkages in carbon, nitrogen, and sulfur cycling among widespread estuary sediment bacteria.</title>
        <authorList>
            <person name="Baker B.J."/>
            <person name="Lazar C.S."/>
            <person name="Teske A.P."/>
            <person name="Dick G.J."/>
        </authorList>
    </citation>
    <scope>NUCLEOTIDE SEQUENCE [LARGE SCALE GENOMIC DNA]</scope>
    <source>
        <strain evidence="3">SM23_40</strain>
    </source>
</reference>
<feature type="domain" description="Right handed beta helix" evidence="2">
    <location>
        <begin position="138"/>
        <end position="226"/>
    </location>
</feature>
<proteinExistence type="predicted"/>
<dbReference type="InterPro" id="IPR012334">
    <property type="entry name" value="Pectin_lyas_fold"/>
</dbReference>
<dbReference type="EMBL" id="LJUI01000081">
    <property type="protein sequence ID" value="KPK68317.1"/>
    <property type="molecule type" value="Genomic_DNA"/>
</dbReference>
<keyword evidence="1" id="KW-0732">Signal</keyword>
<accession>A0A0S8G944</accession>
<dbReference type="Gene3D" id="2.160.20.10">
    <property type="entry name" value="Single-stranded right-handed beta-helix, Pectin lyase-like"/>
    <property type="match status" value="2"/>
</dbReference>
<comment type="caution">
    <text evidence="3">The sequence shown here is derived from an EMBL/GenBank/DDBJ whole genome shotgun (WGS) entry which is preliminary data.</text>
</comment>
<evidence type="ECO:0000313" key="4">
    <source>
        <dbReference type="Proteomes" id="UP000051717"/>
    </source>
</evidence>
<dbReference type="AlphaFoldDB" id="A0A0S8G944"/>
<sequence length="415" mass="44545">MRVAILGLLAAALLCPLVSNATVVHVPGDQPTIQAGLDAAAFGDTVLVAPGRYVENIIWPDVDGIKLIGDGRRTTVIDGNNVASVIRFKSGSIITNSTVVEGFTITNGNAQPPWPLSLGGGICIFASAPILRDLTVTENFADDFGGGIYCWGSSNPILSHVAIINNTALSRGGYSGGGGYHLLDHVTIAGNDPGGFYIESAYQGGLLVNCVVAFNTFYGVQLQGTSFQPTYLDIAYSDINDPVWEIGYSAVNWLEGNIDADPVVVLKEEQDYRLLWESPCIDAGDPDSLDPDGTRTDMGAHFFDQDDYLTLYLAPHETEVSPGGILGVTYTAINRWAQPESFWVLTEATLPNGNPRNVLGPIPYTLPGNTTVQQYISRDVPLAAPLGMYEYWSRIGVPPSTLYDEDSFGFWVTGP</sequence>